<sequence>MAAPFQDAVVLFGDSITSQQYVPGSMQARFCDAYRRTLDILNRGYGGYNTRWARQMFDTIFAKKEDAAHVPVVRLVTIWFGANDSVLADAKQTVSQHVPLGEYEANLRFFLDNLTSPTSPYAVAHERGLNIVLVTPPPLCVSIMGDCPFARERVPATTKEYVDVVLSLGEEYAAKATANGNWSLGTVDMWSATIKAAGGEGEELAKYLSDGLHLTADGYAVFWAEYEKLVKTVFKGRGLDWESLDDLPLRMPPWDTVDASKPDILGAMRLPPIRTAQS</sequence>
<dbReference type="EMBL" id="BTCM01000003">
    <property type="protein sequence ID" value="GMK56866.1"/>
    <property type="molecule type" value="Genomic_DNA"/>
</dbReference>
<keyword evidence="3" id="KW-1185">Reference proteome</keyword>
<dbReference type="PANTHER" id="PTHR14209">
    <property type="entry name" value="ISOAMYL ACETATE-HYDROLYZING ESTERASE 1"/>
    <property type="match status" value="1"/>
</dbReference>
<feature type="domain" description="SGNH hydrolase-type esterase" evidence="1">
    <location>
        <begin position="11"/>
        <end position="221"/>
    </location>
</feature>
<dbReference type="InterPro" id="IPR045136">
    <property type="entry name" value="Iah1-like"/>
</dbReference>
<dbReference type="Proteomes" id="UP001222932">
    <property type="component" value="Unassembled WGS sequence"/>
</dbReference>
<comment type="caution">
    <text evidence="2">The sequence shown here is derived from an EMBL/GenBank/DDBJ whole genome shotgun (WGS) entry which is preliminary data.</text>
</comment>
<proteinExistence type="predicted"/>
<dbReference type="PANTHER" id="PTHR14209:SF19">
    <property type="entry name" value="ISOAMYL ACETATE-HYDROLYZING ESTERASE 1 HOMOLOG"/>
    <property type="match status" value="1"/>
</dbReference>
<dbReference type="SUPFAM" id="SSF52266">
    <property type="entry name" value="SGNH hydrolase"/>
    <property type="match status" value="1"/>
</dbReference>
<reference evidence="2" key="2">
    <citation type="submission" date="2023-06" db="EMBL/GenBank/DDBJ databases">
        <authorList>
            <person name="Kobayashi Y."/>
            <person name="Kayamori A."/>
            <person name="Aoki K."/>
            <person name="Shiwa Y."/>
            <person name="Fujita N."/>
            <person name="Sugita T."/>
            <person name="Iwasaki W."/>
            <person name="Tanaka N."/>
            <person name="Takashima M."/>
        </authorList>
    </citation>
    <scope>NUCLEOTIDE SEQUENCE</scope>
    <source>
        <strain evidence="2">HIS016</strain>
    </source>
</reference>
<name>A0AAD3TUQ4_9TREE</name>
<dbReference type="InterPro" id="IPR036514">
    <property type="entry name" value="SGNH_hydro_sf"/>
</dbReference>
<evidence type="ECO:0000313" key="3">
    <source>
        <dbReference type="Proteomes" id="UP001222932"/>
    </source>
</evidence>
<reference evidence="2" key="1">
    <citation type="journal article" date="2023" name="BMC Genomics">
        <title>Chromosome-level genome assemblies of Cutaneotrichosporon spp. (Trichosporonales, Basidiomycota) reveal imbalanced evolution between nucleotide sequences and chromosome synteny.</title>
        <authorList>
            <person name="Kobayashi Y."/>
            <person name="Kayamori A."/>
            <person name="Aoki K."/>
            <person name="Shiwa Y."/>
            <person name="Matsutani M."/>
            <person name="Fujita N."/>
            <person name="Sugita T."/>
            <person name="Iwasaki W."/>
            <person name="Tanaka N."/>
            <person name="Takashima M."/>
        </authorList>
    </citation>
    <scope>NUCLEOTIDE SEQUENCE</scope>
    <source>
        <strain evidence="2">HIS016</strain>
    </source>
</reference>
<dbReference type="CDD" id="cd01838">
    <property type="entry name" value="Isoamyl_acetate_hydrolase_like"/>
    <property type="match status" value="1"/>
</dbReference>
<gene>
    <name evidence="2" type="primary">IAH1</name>
    <name evidence="2" type="ORF">CspeluHIS016_0307060</name>
</gene>
<dbReference type="Pfam" id="PF13472">
    <property type="entry name" value="Lipase_GDSL_2"/>
    <property type="match status" value="1"/>
</dbReference>
<protein>
    <recommendedName>
        <fullName evidence="1">SGNH hydrolase-type esterase domain-containing protein</fullName>
    </recommendedName>
</protein>
<organism evidence="2 3">
    <name type="scientific">Cutaneotrichosporon spelunceum</name>
    <dbReference type="NCBI Taxonomy" id="1672016"/>
    <lineage>
        <taxon>Eukaryota</taxon>
        <taxon>Fungi</taxon>
        <taxon>Dikarya</taxon>
        <taxon>Basidiomycota</taxon>
        <taxon>Agaricomycotina</taxon>
        <taxon>Tremellomycetes</taxon>
        <taxon>Trichosporonales</taxon>
        <taxon>Trichosporonaceae</taxon>
        <taxon>Cutaneotrichosporon</taxon>
    </lineage>
</organism>
<evidence type="ECO:0000259" key="1">
    <source>
        <dbReference type="Pfam" id="PF13472"/>
    </source>
</evidence>
<dbReference type="InterPro" id="IPR013830">
    <property type="entry name" value="SGNH_hydro"/>
</dbReference>
<dbReference type="AlphaFoldDB" id="A0AAD3TUQ4"/>
<dbReference type="Gene3D" id="3.40.50.1110">
    <property type="entry name" value="SGNH hydrolase"/>
    <property type="match status" value="1"/>
</dbReference>
<accession>A0AAD3TUQ4</accession>
<evidence type="ECO:0000313" key="2">
    <source>
        <dbReference type="EMBL" id="GMK56866.1"/>
    </source>
</evidence>